<keyword evidence="1" id="KW-0472">Membrane</keyword>
<gene>
    <name evidence="2" type="ORF">A2415_02380</name>
</gene>
<dbReference type="Proteomes" id="UP000179113">
    <property type="component" value="Unassembled WGS sequence"/>
</dbReference>
<organism evidence="2 3">
    <name type="scientific">candidate division WWE3 bacterium RIFOXYC1_FULL_39_7</name>
    <dbReference type="NCBI Taxonomy" id="1802643"/>
    <lineage>
        <taxon>Bacteria</taxon>
        <taxon>Katanobacteria</taxon>
    </lineage>
</organism>
<keyword evidence="1" id="KW-1133">Transmembrane helix</keyword>
<sequence>MKGLKKMKRPELNRELYPEEKARILVAAVVSTIFGFVSTVLFGLLSGVEKAVNSPGGGSIVGVIIGFFLMERLPSRVRVPFLIMMACFGVLGWCIYYLIFS</sequence>
<feature type="transmembrane region" description="Helical" evidence="1">
    <location>
        <begin position="51"/>
        <end position="69"/>
    </location>
</feature>
<dbReference type="AlphaFoldDB" id="A0A1F4WGY9"/>
<comment type="caution">
    <text evidence="2">The sequence shown here is derived from an EMBL/GenBank/DDBJ whole genome shotgun (WGS) entry which is preliminary data.</text>
</comment>
<protein>
    <submittedName>
        <fullName evidence="2">Uncharacterized protein</fullName>
    </submittedName>
</protein>
<keyword evidence="1" id="KW-0812">Transmembrane</keyword>
<feature type="transmembrane region" description="Helical" evidence="1">
    <location>
        <begin position="81"/>
        <end position="99"/>
    </location>
</feature>
<name>A0A1F4WGY9_UNCKA</name>
<evidence type="ECO:0000313" key="2">
    <source>
        <dbReference type="EMBL" id="OGC68672.1"/>
    </source>
</evidence>
<accession>A0A1F4WGY9</accession>
<evidence type="ECO:0000313" key="3">
    <source>
        <dbReference type="Proteomes" id="UP000179113"/>
    </source>
</evidence>
<dbReference type="EMBL" id="MEWA01000034">
    <property type="protein sequence ID" value="OGC68672.1"/>
    <property type="molecule type" value="Genomic_DNA"/>
</dbReference>
<evidence type="ECO:0000256" key="1">
    <source>
        <dbReference type="SAM" id="Phobius"/>
    </source>
</evidence>
<proteinExistence type="predicted"/>
<reference evidence="2 3" key="1">
    <citation type="journal article" date="2016" name="Nat. Commun.">
        <title>Thousands of microbial genomes shed light on interconnected biogeochemical processes in an aquifer system.</title>
        <authorList>
            <person name="Anantharaman K."/>
            <person name="Brown C.T."/>
            <person name="Hug L.A."/>
            <person name="Sharon I."/>
            <person name="Castelle C.J."/>
            <person name="Probst A.J."/>
            <person name="Thomas B.C."/>
            <person name="Singh A."/>
            <person name="Wilkins M.J."/>
            <person name="Karaoz U."/>
            <person name="Brodie E.L."/>
            <person name="Williams K.H."/>
            <person name="Hubbard S.S."/>
            <person name="Banfield J.F."/>
        </authorList>
    </citation>
    <scope>NUCLEOTIDE SEQUENCE [LARGE SCALE GENOMIC DNA]</scope>
</reference>
<feature type="transmembrane region" description="Helical" evidence="1">
    <location>
        <begin position="24"/>
        <end position="45"/>
    </location>
</feature>